<dbReference type="SUPFAM" id="SSF53328">
    <property type="entry name" value="Formyltransferase"/>
    <property type="match status" value="1"/>
</dbReference>
<dbReference type="OrthoDB" id="2018833at2759"/>
<accession>A0A7J7IH20</accession>
<gene>
    <name evidence="6" type="ORF">F1559_003737</name>
</gene>
<feature type="domain" description="Formyl transferase N-terminal" evidence="5">
    <location>
        <begin position="70"/>
        <end position="254"/>
    </location>
</feature>
<evidence type="ECO:0000256" key="1">
    <source>
        <dbReference type="ARBA" id="ARBA00005054"/>
    </source>
</evidence>
<dbReference type="PANTHER" id="PTHR43369:SF2">
    <property type="entry name" value="PHOSPHORIBOSYLGLYCINAMIDE FORMYLTRANSFERASE"/>
    <property type="match status" value="1"/>
</dbReference>
<dbReference type="Proteomes" id="UP000530660">
    <property type="component" value="Unassembled WGS sequence"/>
</dbReference>
<keyword evidence="7" id="KW-1185">Reference proteome</keyword>
<dbReference type="EMBL" id="VWRR01000012">
    <property type="protein sequence ID" value="KAF6002040.1"/>
    <property type="molecule type" value="Genomic_DNA"/>
</dbReference>
<sequence length="277" mass="30634">MFGFLVSKCASNLNHGDNLSIRVRRRLLVCEKLPQRPRSSELGWQRSAARARGPPLRRLAATAGTPSHCKRVAVLVSGTGRSLENLLQQVKSGALERTQIVVVVASRTDCLAVERAAQWQVPTAVVVARAYADSDAFSDAISVVLDSYQVDLVVMAGFMHFYRIPTRYLNRVLNIHPALVPAFCGRGFYGDRVHQAVLDFGAKITGVTVHFADNEYDHGPIVLQRAVPVLDDDTVATLGARVFAEECRLLPEAIDLFCRDALVLDGRRVRIRHRQPV</sequence>
<organism evidence="6 7">
    <name type="scientific">Cyanidiococcus yangmingshanensis</name>
    <dbReference type="NCBI Taxonomy" id="2690220"/>
    <lineage>
        <taxon>Eukaryota</taxon>
        <taxon>Rhodophyta</taxon>
        <taxon>Bangiophyceae</taxon>
        <taxon>Cyanidiales</taxon>
        <taxon>Cyanidiaceae</taxon>
        <taxon>Cyanidiococcus</taxon>
    </lineage>
</organism>
<evidence type="ECO:0000313" key="7">
    <source>
        <dbReference type="Proteomes" id="UP000530660"/>
    </source>
</evidence>
<protein>
    <recommendedName>
        <fullName evidence="2">phosphoribosylglycinamide formyltransferase 1</fullName>
        <ecNumber evidence="2">2.1.2.2</ecNumber>
    </recommendedName>
</protein>
<dbReference type="GO" id="GO:0006189">
    <property type="term" value="P:'de novo' IMP biosynthetic process"/>
    <property type="evidence" value="ECO:0007669"/>
    <property type="project" value="InterPro"/>
</dbReference>
<evidence type="ECO:0000313" key="6">
    <source>
        <dbReference type="EMBL" id="KAF6002040.1"/>
    </source>
</evidence>
<dbReference type="InterPro" id="IPR036477">
    <property type="entry name" value="Formyl_transf_N_sf"/>
</dbReference>
<dbReference type="HAMAP" id="MF_01930">
    <property type="entry name" value="PurN"/>
    <property type="match status" value="1"/>
</dbReference>
<dbReference type="GO" id="GO:0005829">
    <property type="term" value="C:cytosol"/>
    <property type="evidence" value="ECO:0007669"/>
    <property type="project" value="TreeGrafter"/>
</dbReference>
<dbReference type="AlphaFoldDB" id="A0A7J7IH20"/>
<comment type="pathway">
    <text evidence="1">Purine metabolism; IMP biosynthesis via de novo pathway; N(2)-formyl-N(1)-(5-phospho-D-ribosyl)glycinamide from N(1)-(5-phospho-D-ribosyl)glycinamide (10-formyl THF route): step 1/1.</text>
</comment>
<dbReference type="CDD" id="cd08645">
    <property type="entry name" value="FMT_core_GART"/>
    <property type="match status" value="1"/>
</dbReference>
<dbReference type="NCBIfam" id="TIGR00639">
    <property type="entry name" value="PurN"/>
    <property type="match status" value="1"/>
</dbReference>
<dbReference type="InterPro" id="IPR002376">
    <property type="entry name" value="Formyl_transf_N"/>
</dbReference>
<dbReference type="Pfam" id="PF00551">
    <property type="entry name" value="Formyl_trans_N"/>
    <property type="match status" value="1"/>
</dbReference>
<name>A0A7J7IH20_9RHOD</name>
<dbReference type="GO" id="GO:0004644">
    <property type="term" value="F:phosphoribosylglycinamide formyltransferase activity"/>
    <property type="evidence" value="ECO:0007669"/>
    <property type="project" value="UniProtKB-EC"/>
</dbReference>
<evidence type="ECO:0000256" key="2">
    <source>
        <dbReference type="ARBA" id="ARBA00012254"/>
    </source>
</evidence>
<comment type="caution">
    <text evidence="6">The sequence shown here is derived from an EMBL/GenBank/DDBJ whole genome shotgun (WGS) entry which is preliminary data.</text>
</comment>
<keyword evidence="4" id="KW-0658">Purine biosynthesis</keyword>
<reference evidence="6 7" key="1">
    <citation type="journal article" date="2020" name="J. Phycol.">
        <title>Comparative genome analysis reveals Cyanidiococcus gen. nov., a new extremophilic red algal genus sister to Cyanidioschyzon (Cyanidioschyzonaceae, Rhodophyta).</title>
        <authorList>
            <person name="Liu S.-L."/>
            <person name="Chiang Y.-R."/>
            <person name="Yoon H.S."/>
            <person name="Fu H.-Y."/>
        </authorList>
    </citation>
    <scope>NUCLEOTIDE SEQUENCE [LARGE SCALE GENOMIC DNA]</scope>
    <source>
        <strain evidence="6 7">THAL066</strain>
    </source>
</reference>
<evidence type="ECO:0000256" key="3">
    <source>
        <dbReference type="ARBA" id="ARBA00022679"/>
    </source>
</evidence>
<dbReference type="EC" id="2.1.2.2" evidence="2"/>
<proteinExistence type="inferred from homology"/>
<dbReference type="PANTHER" id="PTHR43369">
    <property type="entry name" value="PHOSPHORIBOSYLGLYCINAMIDE FORMYLTRANSFERASE"/>
    <property type="match status" value="1"/>
</dbReference>
<evidence type="ECO:0000256" key="4">
    <source>
        <dbReference type="ARBA" id="ARBA00022755"/>
    </source>
</evidence>
<dbReference type="Gene3D" id="3.40.50.170">
    <property type="entry name" value="Formyl transferase, N-terminal domain"/>
    <property type="match status" value="1"/>
</dbReference>
<dbReference type="InterPro" id="IPR004607">
    <property type="entry name" value="GART"/>
</dbReference>
<keyword evidence="3" id="KW-0808">Transferase</keyword>
<evidence type="ECO:0000259" key="5">
    <source>
        <dbReference type="Pfam" id="PF00551"/>
    </source>
</evidence>